<sequence>MSSRPPGSPADLPAPHDAQLSAARRLAVDTIRAFAQVDAARRTAEAELQWRHRHATWAAYDHALLAWRFSKLENSRLLQLSRLLGERGPLRGMLALPGALWRLRRPMAPVDEPAPPDFPRPDAAPPGPDAVEPARDDVSVRGSGPTVLAIVDEISAEGLATVCRLVQPGPGSWRSALEQETPSLLLVESAWSGNDGQWRDRLQPDSPDLIALLDACRHRGIPSVFWNKEDPNHFGHFLPLATHFDRVLTTAAECVDDYRARLGHDRVGVLAFACAPDRHHPFEPSPRLDAVGFAGSWYARYPERQAWFDGFVAAVDPPLPVRIHDRTLGSGIDEFRYPDRHLARIVGCVSAADIPDVYRATVFGLNLNTVGGSRTMFARRALELAACNTVVVSNPSPAMSEALGGAVLADADPGAAAEQVLAIAGDESARHRLRLRARRAVLAEHSWDKRFAALLSACALPVPATDSGVDVVLLADAGTAAGLMARVAAQSLAPVRIWWAGEGPAPEGAAGAWPPGDPGLLAPRVAVMRAADHHGPHYLRDLHDAAVGPGRSGVGKLRRWAWRGAPVLEGHAQVPFRSRGQAPAWCSLLPSSQLLGLDAMQLAGVARFEVIAADEFGYCEDGGYNSAACASQVDA</sequence>
<reference evidence="3 4" key="1">
    <citation type="submission" date="2019-03" db="EMBL/GenBank/DDBJ databases">
        <title>Arenimonas daejeonensis sp. nov., isolated from compost.</title>
        <authorList>
            <person name="Jeon C.O."/>
        </authorList>
    </citation>
    <scope>NUCLEOTIDE SEQUENCE [LARGE SCALE GENOMIC DNA]</scope>
    <source>
        <strain evidence="3 4">R29</strain>
    </source>
</reference>
<dbReference type="Gene3D" id="3.40.50.2000">
    <property type="entry name" value="Glycogen Phosphorylase B"/>
    <property type="match status" value="1"/>
</dbReference>
<keyword evidence="4" id="KW-1185">Reference proteome</keyword>
<gene>
    <name evidence="3" type="ORF">E1B00_11030</name>
</gene>
<feature type="domain" description="Spore protein YkvP/CgeB glycosyl transferase-like" evidence="2">
    <location>
        <begin position="325"/>
        <end position="455"/>
    </location>
</feature>
<evidence type="ECO:0000259" key="2">
    <source>
        <dbReference type="Pfam" id="PF13524"/>
    </source>
</evidence>
<dbReference type="EMBL" id="SMDR01000002">
    <property type="protein sequence ID" value="TNJ33854.1"/>
    <property type="molecule type" value="Genomic_DNA"/>
</dbReference>
<name>A0A5C4RSB4_9GAMM</name>
<dbReference type="SUPFAM" id="SSF53756">
    <property type="entry name" value="UDP-Glycosyltransferase/glycogen phosphorylase"/>
    <property type="match status" value="1"/>
</dbReference>
<feature type="compositionally biased region" description="Pro residues" evidence="1">
    <location>
        <begin position="112"/>
        <end position="128"/>
    </location>
</feature>
<dbReference type="AlphaFoldDB" id="A0A5C4RSB4"/>
<proteinExistence type="predicted"/>
<protein>
    <recommendedName>
        <fullName evidence="2">Spore protein YkvP/CgeB glycosyl transferase-like domain-containing protein</fullName>
    </recommendedName>
</protein>
<organism evidence="3 4">
    <name type="scientific">Arenimonas terrae</name>
    <dbReference type="NCBI Taxonomy" id="2546226"/>
    <lineage>
        <taxon>Bacteria</taxon>
        <taxon>Pseudomonadati</taxon>
        <taxon>Pseudomonadota</taxon>
        <taxon>Gammaproteobacteria</taxon>
        <taxon>Lysobacterales</taxon>
        <taxon>Lysobacteraceae</taxon>
        <taxon>Arenimonas</taxon>
    </lineage>
</organism>
<dbReference type="RefSeq" id="WP_139448682.1">
    <property type="nucleotide sequence ID" value="NZ_SMDR01000002.1"/>
</dbReference>
<dbReference type="OrthoDB" id="9179784at2"/>
<accession>A0A5C4RSB4</accession>
<evidence type="ECO:0000256" key="1">
    <source>
        <dbReference type="SAM" id="MobiDB-lite"/>
    </source>
</evidence>
<evidence type="ECO:0000313" key="4">
    <source>
        <dbReference type="Proteomes" id="UP000305760"/>
    </source>
</evidence>
<dbReference type="Proteomes" id="UP000305760">
    <property type="component" value="Unassembled WGS sequence"/>
</dbReference>
<feature type="region of interest" description="Disordered" evidence="1">
    <location>
        <begin position="111"/>
        <end position="139"/>
    </location>
</feature>
<dbReference type="InterPro" id="IPR055259">
    <property type="entry name" value="YkvP/CgeB_Glyco_trans-like"/>
</dbReference>
<comment type="caution">
    <text evidence="3">The sequence shown here is derived from an EMBL/GenBank/DDBJ whole genome shotgun (WGS) entry which is preliminary data.</text>
</comment>
<dbReference type="Pfam" id="PF13524">
    <property type="entry name" value="Glyco_trans_1_2"/>
    <property type="match status" value="1"/>
</dbReference>
<evidence type="ECO:0000313" key="3">
    <source>
        <dbReference type="EMBL" id="TNJ33854.1"/>
    </source>
</evidence>